<dbReference type="SMART" id="SM00369">
    <property type="entry name" value="LRR_TYP"/>
    <property type="match status" value="6"/>
</dbReference>
<dbReference type="InterPro" id="IPR003591">
    <property type="entry name" value="Leu-rich_rpt_typical-subtyp"/>
</dbReference>
<evidence type="ECO:0000256" key="11">
    <source>
        <dbReference type="ARBA" id="ARBA00023180"/>
    </source>
</evidence>
<accession>A0A8T1NVG5</accession>
<dbReference type="AlphaFoldDB" id="A0A8T1NVG5"/>
<evidence type="ECO:0000256" key="8">
    <source>
        <dbReference type="ARBA" id="ARBA00022989"/>
    </source>
</evidence>
<keyword evidence="3" id="KW-1003">Cell membrane</keyword>
<comment type="caution">
    <text evidence="15">The sequence shown here is derived from an EMBL/GenBank/DDBJ whole genome shotgun (WGS) entry which is preliminary data.</text>
</comment>
<evidence type="ECO:0000256" key="7">
    <source>
        <dbReference type="ARBA" id="ARBA00022737"/>
    </source>
</evidence>
<keyword evidence="10" id="KW-0675">Receptor</keyword>
<evidence type="ECO:0000256" key="6">
    <source>
        <dbReference type="ARBA" id="ARBA00022729"/>
    </source>
</evidence>
<dbReference type="FunFam" id="3.80.10.10:FF:000213">
    <property type="entry name" value="Tyrosine-sulfated glycopeptide receptor 1"/>
    <property type="match status" value="1"/>
</dbReference>
<keyword evidence="7" id="KW-0677">Repeat</keyword>
<dbReference type="GO" id="GO:0005886">
    <property type="term" value="C:plasma membrane"/>
    <property type="evidence" value="ECO:0007669"/>
    <property type="project" value="UniProtKB-SubCell"/>
</dbReference>
<comment type="similarity">
    <text evidence="2">Belongs to the RLP family.</text>
</comment>
<dbReference type="EMBL" id="CM031820">
    <property type="protein sequence ID" value="KAG6632825.1"/>
    <property type="molecule type" value="Genomic_DNA"/>
</dbReference>
<dbReference type="Pfam" id="PF13855">
    <property type="entry name" value="LRR_8"/>
    <property type="match status" value="2"/>
</dbReference>
<feature type="signal peptide" evidence="13">
    <location>
        <begin position="1"/>
        <end position="21"/>
    </location>
</feature>
<evidence type="ECO:0000256" key="13">
    <source>
        <dbReference type="SAM" id="SignalP"/>
    </source>
</evidence>
<dbReference type="FunFam" id="3.80.10.10:FF:000041">
    <property type="entry name" value="LRR receptor-like serine/threonine-protein kinase ERECTA"/>
    <property type="match status" value="1"/>
</dbReference>
<evidence type="ECO:0000256" key="2">
    <source>
        <dbReference type="ARBA" id="ARBA00009592"/>
    </source>
</evidence>
<keyword evidence="9 12" id="KW-0472">Membrane</keyword>
<feature type="transmembrane region" description="Helical" evidence="12">
    <location>
        <begin position="603"/>
        <end position="625"/>
    </location>
</feature>
<keyword evidence="16" id="KW-1185">Reference proteome</keyword>
<dbReference type="PANTHER" id="PTHR48063:SF46">
    <property type="entry name" value="LEUCINE-RICH REPEAT-CONTAINING N-TERMINAL PLANT-TYPE DOMAIN-CONTAINING PROTEIN"/>
    <property type="match status" value="1"/>
</dbReference>
<evidence type="ECO:0000256" key="4">
    <source>
        <dbReference type="ARBA" id="ARBA00022614"/>
    </source>
</evidence>
<comment type="subcellular location">
    <subcellularLocation>
        <location evidence="1">Cell membrane</location>
        <topology evidence="1">Single-pass type I membrane protein</topology>
    </subcellularLocation>
</comment>
<evidence type="ECO:0000256" key="10">
    <source>
        <dbReference type="ARBA" id="ARBA00023170"/>
    </source>
</evidence>
<evidence type="ECO:0000256" key="3">
    <source>
        <dbReference type="ARBA" id="ARBA00022475"/>
    </source>
</evidence>
<keyword evidence="11" id="KW-0325">Glycoprotein</keyword>
<dbReference type="InterPro" id="IPR046956">
    <property type="entry name" value="RLP23-like"/>
</dbReference>
<keyword evidence="5 12" id="KW-0812">Transmembrane</keyword>
<keyword evidence="6 13" id="KW-0732">Signal</keyword>
<keyword evidence="4" id="KW-0433">Leucine-rich repeat</keyword>
<organism evidence="15 16">
    <name type="scientific">Carya illinoinensis</name>
    <name type="common">Pecan</name>
    <dbReference type="NCBI Taxonomy" id="32201"/>
    <lineage>
        <taxon>Eukaryota</taxon>
        <taxon>Viridiplantae</taxon>
        <taxon>Streptophyta</taxon>
        <taxon>Embryophyta</taxon>
        <taxon>Tracheophyta</taxon>
        <taxon>Spermatophyta</taxon>
        <taxon>Magnoliopsida</taxon>
        <taxon>eudicotyledons</taxon>
        <taxon>Gunneridae</taxon>
        <taxon>Pentapetalae</taxon>
        <taxon>rosids</taxon>
        <taxon>fabids</taxon>
        <taxon>Fagales</taxon>
        <taxon>Juglandaceae</taxon>
        <taxon>Carya</taxon>
    </lineage>
</organism>
<dbReference type="EMBL" id="CM031820">
    <property type="protein sequence ID" value="KAG6632827.1"/>
    <property type="molecule type" value="Genomic_DNA"/>
</dbReference>
<protein>
    <recommendedName>
        <fullName evidence="17">Leucine-rich repeat-containing N-terminal plant-type domain-containing protein</fullName>
    </recommendedName>
</protein>
<dbReference type="InterPro" id="IPR001611">
    <property type="entry name" value="Leu-rich_rpt"/>
</dbReference>
<evidence type="ECO:0000256" key="1">
    <source>
        <dbReference type="ARBA" id="ARBA00004251"/>
    </source>
</evidence>
<dbReference type="Pfam" id="PF00560">
    <property type="entry name" value="LRR_1"/>
    <property type="match status" value="3"/>
</dbReference>
<reference evidence="15" key="1">
    <citation type="submission" date="2020-12" db="EMBL/GenBank/DDBJ databases">
        <title>WGS assembly of Carya illinoinensis cv. Pawnee.</title>
        <authorList>
            <person name="Platts A."/>
            <person name="Shu S."/>
            <person name="Wright S."/>
            <person name="Barry K."/>
            <person name="Edger P."/>
            <person name="Pires J.C."/>
            <person name="Schmutz J."/>
        </authorList>
    </citation>
    <scope>NUCLEOTIDE SEQUENCE</scope>
    <source>
        <tissue evidence="15">Leaf</tissue>
    </source>
</reference>
<evidence type="ECO:0000313" key="15">
    <source>
        <dbReference type="EMBL" id="KAG6632827.1"/>
    </source>
</evidence>
<dbReference type="FunFam" id="3.80.10.10:FF:000129">
    <property type="entry name" value="Leucine-rich repeat receptor-like kinase"/>
    <property type="match status" value="1"/>
</dbReference>
<gene>
    <name evidence="14" type="ORF">CIPAW_12G005500</name>
    <name evidence="15" type="ORF">CIPAW_12G005700</name>
</gene>
<dbReference type="Proteomes" id="UP000811609">
    <property type="component" value="Chromosome 12"/>
</dbReference>
<evidence type="ECO:0000256" key="12">
    <source>
        <dbReference type="SAM" id="Phobius"/>
    </source>
</evidence>
<evidence type="ECO:0000256" key="5">
    <source>
        <dbReference type="ARBA" id="ARBA00022692"/>
    </source>
</evidence>
<dbReference type="PANTHER" id="PTHR48063">
    <property type="entry name" value="LRR RECEPTOR-LIKE KINASE"/>
    <property type="match status" value="1"/>
</dbReference>
<evidence type="ECO:0000256" key="9">
    <source>
        <dbReference type="ARBA" id="ARBA00023136"/>
    </source>
</evidence>
<sequence>MQDLKPHYLLFTLFIFGVFSANHACNQLDRNSLLSLLIDSSNSTPFNGSSINCCHWEGISCDHKGRVTHLWLPSKDLKGSISPSLGNLTRLSHLNLSHNSLTGLLPTGLFTFLNQLRVLDLSYNYLGGQLPSGIGGCSKLKIFWAGFNSFSGFLPHDIYNVAALEEISLPSNNLSGPISNEIMNLTKLTSLELYQNQLSSHLPLNIGKLSKLKQLILHTNYLTGSFSQSLLNCTNLIHLNLWMNFFHENITDLNISSLHRLTILDLGSNNLVGKFPASIHACVSIRGIRVAVNQLEGQIPPEVAQLKYLSFLSVVGNKLTNVTAAIKILMRCKNLEVAILADNFLKESMPSDVSMIDTDGFKNLRYLELSFCQLTGQFPIWISKLRNLQFLGLGFNRITGSIPGWLSTLPRLNMINLQENLFSGEFPKKFCGLQAFVSPQAIDDNSSLTMRIYYGIDYLNSLIYFSRQIILRNNSLSGTIPTEIGCLKRLRWLDLSHNKLTGTIPTQISELIDMEYLDLSANHLYGEIPVSLISLHFLNAFNVANNNLNGAIPVGTQLETFDASAFEGNPGLCGYPLPPCSHLTSSKQDEDIQDEEDRHTIPWFLVTVVLGFILGFWGVCGPLVLNKKWRVAYFRFFDKLKDRFYEKLEVFWSD</sequence>
<keyword evidence="8 12" id="KW-1133">Transmembrane helix</keyword>
<feature type="chain" id="PRO_5036275459" description="Leucine-rich repeat-containing N-terminal plant-type domain-containing protein" evidence="13">
    <location>
        <begin position="22"/>
        <end position="654"/>
    </location>
</feature>
<proteinExistence type="inferred from homology"/>
<name>A0A8T1NVG5_CARIL</name>
<evidence type="ECO:0000313" key="16">
    <source>
        <dbReference type="Proteomes" id="UP000811609"/>
    </source>
</evidence>
<evidence type="ECO:0008006" key="17">
    <source>
        <dbReference type="Google" id="ProtNLM"/>
    </source>
</evidence>
<evidence type="ECO:0000313" key="14">
    <source>
        <dbReference type="EMBL" id="KAG6632825.1"/>
    </source>
</evidence>